<name>A0ABW1SCF4_9PROT</name>
<comment type="catalytic activity">
    <reaction evidence="10 11">
        <text>nicotinate beta-D-ribonucleotide + ATP + H(+) = deamido-NAD(+) + diphosphate</text>
        <dbReference type="Rhea" id="RHEA:22860"/>
        <dbReference type="ChEBI" id="CHEBI:15378"/>
        <dbReference type="ChEBI" id="CHEBI:30616"/>
        <dbReference type="ChEBI" id="CHEBI:33019"/>
        <dbReference type="ChEBI" id="CHEBI:57502"/>
        <dbReference type="ChEBI" id="CHEBI:58437"/>
        <dbReference type="EC" id="2.7.7.18"/>
    </reaction>
</comment>
<dbReference type="GO" id="GO:0004515">
    <property type="term" value="F:nicotinate-nucleotide adenylyltransferase activity"/>
    <property type="evidence" value="ECO:0007669"/>
    <property type="project" value="UniProtKB-EC"/>
</dbReference>
<evidence type="ECO:0000259" key="12">
    <source>
        <dbReference type="Pfam" id="PF01467"/>
    </source>
</evidence>
<dbReference type="CDD" id="cd02165">
    <property type="entry name" value="NMNAT"/>
    <property type="match status" value="1"/>
</dbReference>
<dbReference type="NCBIfam" id="TIGR00482">
    <property type="entry name" value="nicotinate (nicotinamide) nucleotide adenylyltransferase"/>
    <property type="match status" value="1"/>
</dbReference>
<proteinExistence type="inferred from homology"/>
<comment type="function">
    <text evidence="1 11">Catalyzes the reversible adenylation of nicotinate mononucleotide (NaMN) to nicotinic acid adenine dinucleotide (NaAD).</text>
</comment>
<keyword evidence="6 11" id="KW-0548">Nucleotidyltransferase</keyword>
<comment type="similarity">
    <text evidence="3 11">Belongs to the NadD family.</text>
</comment>
<evidence type="ECO:0000256" key="4">
    <source>
        <dbReference type="ARBA" id="ARBA00022642"/>
    </source>
</evidence>
<dbReference type="RefSeq" id="WP_377380380.1">
    <property type="nucleotide sequence ID" value="NZ_JBHSSW010000028.1"/>
</dbReference>
<keyword evidence="5 11" id="KW-0808">Transferase</keyword>
<keyword evidence="7 11" id="KW-0547">Nucleotide-binding</keyword>
<dbReference type="EMBL" id="JBHSSW010000028">
    <property type="protein sequence ID" value="MFC6199377.1"/>
    <property type="molecule type" value="Genomic_DNA"/>
</dbReference>
<keyword evidence="14" id="KW-1185">Reference proteome</keyword>
<evidence type="ECO:0000256" key="2">
    <source>
        <dbReference type="ARBA" id="ARBA00005019"/>
    </source>
</evidence>
<comment type="caution">
    <text evidence="13">The sequence shown here is derived from an EMBL/GenBank/DDBJ whole genome shotgun (WGS) entry which is preliminary data.</text>
</comment>
<sequence length="212" mass="24178">MSLVLPGPYNGLRIGLLGGTFNPAHSGHRHIALLAMQHLNLDWVWWIPAAGNPLKQEEAPFEARFASVKRMAQHPRMRVTDLERQLGTRYTYDTLRALLPRVKGGEFIWLMGADNLRHFHRWGNWDKLANLVPIAVIARPGDARFARLSKFAQRFSWCRLAPADAPAFHRFMPPVWTYLPTPLHTASSTQIRAQAYQRNPFRQAISNPAAKN</sequence>
<dbReference type="Pfam" id="PF01467">
    <property type="entry name" value="CTP_transf_like"/>
    <property type="match status" value="1"/>
</dbReference>
<evidence type="ECO:0000256" key="5">
    <source>
        <dbReference type="ARBA" id="ARBA00022679"/>
    </source>
</evidence>
<dbReference type="Proteomes" id="UP001596303">
    <property type="component" value="Unassembled WGS sequence"/>
</dbReference>
<dbReference type="SUPFAM" id="SSF52374">
    <property type="entry name" value="Nucleotidylyl transferase"/>
    <property type="match status" value="1"/>
</dbReference>
<protein>
    <recommendedName>
        <fullName evidence="11">Probable nicotinate-nucleotide adenylyltransferase</fullName>
        <ecNumber evidence="11">2.7.7.18</ecNumber>
    </recommendedName>
    <alternativeName>
        <fullName evidence="11">Deamido-NAD(+) diphosphorylase</fullName>
    </alternativeName>
    <alternativeName>
        <fullName evidence="11">Deamido-NAD(+) pyrophosphorylase</fullName>
    </alternativeName>
    <alternativeName>
        <fullName evidence="11">Nicotinate mononucleotide adenylyltransferase</fullName>
        <shortName evidence="11">NaMN adenylyltransferase</shortName>
    </alternativeName>
</protein>
<accession>A0ABW1SCF4</accession>
<keyword evidence="9 11" id="KW-0520">NAD</keyword>
<reference evidence="14" key="1">
    <citation type="journal article" date="2019" name="Int. J. Syst. Evol. Microbiol.">
        <title>The Global Catalogue of Microorganisms (GCM) 10K type strain sequencing project: providing services to taxonomists for standard genome sequencing and annotation.</title>
        <authorList>
            <consortium name="The Broad Institute Genomics Platform"/>
            <consortium name="The Broad Institute Genome Sequencing Center for Infectious Disease"/>
            <person name="Wu L."/>
            <person name="Ma J."/>
        </authorList>
    </citation>
    <scope>NUCLEOTIDE SEQUENCE [LARGE SCALE GENOMIC DNA]</scope>
    <source>
        <strain evidence="14">CGMCC-1.15741</strain>
    </source>
</reference>
<evidence type="ECO:0000256" key="9">
    <source>
        <dbReference type="ARBA" id="ARBA00023027"/>
    </source>
</evidence>
<dbReference type="InterPro" id="IPR004821">
    <property type="entry name" value="Cyt_trans-like"/>
</dbReference>
<evidence type="ECO:0000256" key="10">
    <source>
        <dbReference type="ARBA" id="ARBA00048721"/>
    </source>
</evidence>
<evidence type="ECO:0000313" key="14">
    <source>
        <dbReference type="Proteomes" id="UP001596303"/>
    </source>
</evidence>
<evidence type="ECO:0000256" key="1">
    <source>
        <dbReference type="ARBA" id="ARBA00002324"/>
    </source>
</evidence>
<dbReference type="PANTHER" id="PTHR39321:SF3">
    <property type="entry name" value="PHOSPHOPANTETHEINE ADENYLYLTRANSFERASE"/>
    <property type="match status" value="1"/>
</dbReference>
<keyword evidence="4 11" id="KW-0662">Pyridine nucleotide biosynthesis</keyword>
<evidence type="ECO:0000256" key="11">
    <source>
        <dbReference type="HAMAP-Rule" id="MF_00244"/>
    </source>
</evidence>
<dbReference type="Gene3D" id="3.40.50.620">
    <property type="entry name" value="HUPs"/>
    <property type="match status" value="1"/>
</dbReference>
<evidence type="ECO:0000256" key="8">
    <source>
        <dbReference type="ARBA" id="ARBA00022840"/>
    </source>
</evidence>
<feature type="domain" description="Cytidyltransferase-like" evidence="12">
    <location>
        <begin position="16"/>
        <end position="193"/>
    </location>
</feature>
<keyword evidence="8 11" id="KW-0067">ATP-binding</keyword>
<evidence type="ECO:0000256" key="7">
    <source>
        <dbReference type="ARBA" id="ARBA00022741"/>
    </source>
</evidence>
<evidence type="ECO:0000256" key="3">
    <source>
        <dbReference type="ARBA" id="ARBA00009014"/>
    </source>
</evidence>
<dbReference type="InterPro" id="IPR005248">
    <property type="entry name" value="NadD/NMNAT"/>
</dbReference>
<dbReference type="InterPro" id="IPR014729">
    <property type="entry name" value="Rossmann-like_a/b/a_fold"/>
</dbReference>
<dbReference type="EC" id="2.7.7.18" evidence="11"/>
<comment type="pathway">
    <text evidence="2 11">Cofactor biosynthesis; NAD(+) biosynthesis; deamido-NAD(+) from nicotinate D-ribonucleotide: step 1/1.</text>
</comment>
<dbReference type="HAMAP" id="MF_00244">
    <property type="entry name" value="NaMN_adenylyltr"/>
    <property type="match status" value="1"/>
</dbReference>
<evidence type="ECO:0000256" key="6">
    <source>
        <dbReference type="ARBA" id="ARBA00022695"/>
    </source>
</evidence>
<evidence type="ECO:0000313" key="13">
    <source>
        <dbReference type="EMBL" id="MFC6199377.1"/>
    </source>
</evidence>
<gene>
    <name evidence="11 13" type="primary">nadD</name>
    <name evidence="13" type="ORF">ACFQDM_14920</name>
</gene>
<dbReference type="PANTHER" id="PTHR39321">
    <property type="entry name" value="NICOTINATE-NUCLEOTIDE ADENYLYLTRANSFERASE-RELATED"/>
    <property type="match status" value="1"/>
</dbReference>
<organism evidence="13 14">
    <name type="scientific">Ponticaulis profundi</name>
    <dbReference type="NCBI Taxonomy" id="2665222"/>
    <lineage>
        <taxon>Bacteria</taxon>
        <taxon>Pseudomonadati</taxon>
        <taxon>Pseudomonadota</taxon>
        <taxon>Alphaproteobacteria</taxon>
        <taxon>Hyphomonadales</taxon>
        <taxon>Hyphomonadaceae</taxon>
        <taxon>Ponticaulis</taxon>
    </lineage>
</organism>